<dbReference type="GeneID" id="6965863"/>
<dbReference type="Pfam" id="PF06088">
    <property type="entry name" value="TLP-20"/>
    <property type="match status" value="1"/>
</dbReference>
<dbReference type="RefSeq" id="YP_002268125.1">
    <property type="nucleotide sequence ID" value="NC_011345.1"/>
</dbReference>
<dbReference type="CDD" id="cd00235">
    <property type="entry name" value="TLP-20"/>
    <property type="match status" value="1"/>
</dbReference>
<protein>
    <submittedName>
        <fullName evidence="2">Telokinin-like peptide</fullName>
    </submittedName>
</protein>
<evidence type="ECO:0000256" key="1">
    <source>
        <dbReference type="SAM" id="MobiDB-lite"/>
    </source>
</evidence>
<name>B6D609_9ABAC</name>
<dbReference type="OrthoDB" id="14635at10239"/>
<feature type="compositionally biased region" description="Acidic residues" evidence="1">
    <location>
        <begin position="159"/>
        <end position="169"/>
    </location>
</feature>
<evidence type="ECO:0000313" key="3">
    <source>
        <dbReference type="Proteomes" id="UP000204251"/>
    </source>
</evidence>
<sequence>MATSNSGTVDISVHVTLDKEADKNVLSFIVREEYHLKKLAVGAYSLNILDTQLLNDLAQRACTTIACGNYVIVYNFTENSNKINVILFNIKPSILKKGNCIFKLIYSDVTTTIVSTNNITTTDKMLDEPVEQQEQHANSQLFKSAFASNRNAISSSDDSSTDSGDDEDATANVGAGATRRTADDNDIGARMLDEMPAKRQKLDGSAEDQV</sequence>
<accession>B6D609</accession>
<dbReference type="EMBL" id="EU839994">
    <property type="protein sequence ID" value="ACI28796.1"/>
    <property type="molecule type" value="Genomic_DNA"/>
</dbReference>
<dbReference type="KEGG" id="vg:6965863"/>
<feature type="region of interest" description="Disordered" evidence="1">
    <location>
        <begin position="152"/>
        <end position="210"/>
    </location>
</feature>
<evidence type="ECO:0000313" key="2">
    <source>
        <dbReference type="EMBL" id="ACI28796.1"/>
    </source>
</evidence>
<reference evidence="2 3" key="1">
    <citation type="submission" date="2008-06" db="EMBL/GenBank/DDBJ databases">
        <title>Complete nucleotide sequence analysis of the Agrotis ipsilon multiple nucleopolyhedrovirus.</title>
        <authorList>
            <person name="Harrison R.L."/>
        </authorList>
    </citation>
    <scope>NUCLEOTIDE SEQUENCE [LARGE SCALE GENOMIC DNA]</scope>
    <source>
        <strain evidence="2 3">Illinois</strain>
    </source>
</reference>
<feature type="compositionally biased region" description="Basic and acidic residues" evidence="1">
    <location>
        <begin position="191"/>
        <end position="204"/>
    </location>
</feature>
<dbReference type="InterPro" id="IPR009092">
    <property type="entry name" value="Telokin-like_Tlp20_baculovir"/>
</dbReference>
<organism evidence="2 3">
    <name type="scientific">Agrotis ipsilon multiple nucleopolyhedrovirus</name>
    <dbReference type="NCBI Taxonomy" id="208013"/>
    <lineage>
        <taxon>Viruses</taxon>
        <taxon>Viruses incertae sedis</taxon>
        <taxon>Naldaviricetes</taxon>
        <taxon>Lefavirales</taxon>
        <taxon>Baculoviridae</taxon>
        <taxon>Alphabaculovirus</taxon>
        <taxon>Alphabaculovirus agipsilonis</taxon>
    </lineage>
</organism>
<proteinExistence type="predicted"/>
<dbReference type="InterPro" id="IPR036731">
    <property type="entry name" value="Tlp20_sf"/>
</dbReference>
<dbReference type="SUPFAM" id="SSF51289">
    <property type="entry name" value="Tlp20, baculovirus telokin-like protein"/>
    <property type="match status" value="1"/>
</dbReference>
<dbReference type="Gene3D" id="2.70.40.20">
    <property type="entry name" value="Baculovirus telokin-like protein 20"/>
    <property type="match status" value="1"/>
</dbReference>
<keyword evidence="3" id="KW-1185">Reference proteome</keyword>
<dbReference type="Proteomes" id="UP000204251">
    <property type="component" value="Segment"/>
</dbReference>